<dbReference type="PROSITE" id="PS00237">
    <property type="entry name" value="G_PROTEIN_RECEP_F1_1"/>
    <property type="match status" value="1"/>
</dbReference>
<keyword evidence="7 11" id="KW-0472">Membrane</keyword>
<organism evidence="13">
    <name type="scientific">Hirondellea gigas</name>
    <dbReference type="NCBI Taxonomy" id="1518452"/>
    <lineage>
        <taxon>Eukaryota</taxon>
        <taxon>Metazoa</taxon>
        <taxon>Ecdysozoa</taxon>
        <taxon>Arthropoda</taxon>
        <taxon>Crustacea</taxon>
        <taxon>Multicrustacea</taxon>
        <taxon>Malacostraca</taxon>
        <taxon>Eumalacostraca</taxon>
        <taxon>Peracarida</taxon>
        <taxon>Amphipoda</taxon>
        <taxon>Amphilochidea</taxon>
        <taxon>Lysianassida</taxon>
        <taxon>Lysianassidira</taxon>
        <taxon>Lysianassoidea</taxon>
        <taxon>Lysianassidae</taxon>
        <taxon>Hirondellea</taxon>
    </lineage>
</organism>
<evidence type="ECO:0000256" key="10">
    <source>
        <dbReference type="RuleBase" id="RU000688"/>
    </source>
</evidence>
<dbReference type="InterPro" id="IPR017452">
    <property type="entry name" value="GPCR_Rhodpsn_7TM"/>
</dbReference>
<feature type="transmembrane region" description="Helical" evidence="11">
    <location>
        <begin position="133"/>
        <end position="152"/>
    </location>
</feature>
<dbReference type="GO" id="GO:0005886">
    <property type="term" value="C:plasma membrane"/>
    <property type="evidence" value="ECO:0007669"/>
    <property type="project" value="UniProtKB-SubCell"/>
</dbReference>
<dbReference type="SUPFAM" id="SSF81321">
    <property type="entry name" value="Family A G protein-coupled receptor-like"/>
    <property type="match status" value="1"/>
</dbReference>
<evidence type="ECO:0000256" key="3">
    <source>
        <dbReference type="ARBA" id="ARBA00022475"/>
    </source>
</evidence>
<keyword evidence="5 11" id="KW-1133">Transmembrane helix</keyword>
<protein>
    <submittedName>
        <fullName evidence="13">G-protein coupled receptor moody</fullName>
    </submittedName>
</protein>
<evidence type="ECO:0000256" key="2">
    <source>
        <dbReference type="ARBA" id="ARBA00010663"/>
    </source>
</evidence>
<evidence type="ECO:0000313" key="13">
    <source>
        <dbReference type="EMBL" id="LAB70766.1"/>
    </source>
</evidence>
<evidence type="ECO:0000256" key="11">
    <source>
        <dbReference type="SAM" id="Phobius"/>
    </source>
</evidence>
<dbReference type="EMBL" id="IACF01005180">
    <property type="protein sequence ID" value="LAB70766.1"/>
    <property type="molecule type" value="mRNA"/>
</dbReference>
<evidence type="ECO:0000256" key="9">
    <source>
        <dbReference type="ARBA" id="ARBA00023224"/>
    </source>
</evidence>
<keyword evidence="4 10" id="KW-0812">Transmembrane</keyword>
<evidence type="ECO:0000256" key="7">
    <source>
        <dbReference type="ARBA" id="ARBA00023136"/>
    </source>
</evidence>
<evidence type="ECO:0000259" key="12">
    <source>
        <dbReference type="PROSITE" id="PS50262"/>
    </source>
</evidence>
<proteinExistence type="evidence at transcript level"/>
<feature type="domain" description="G-protein coupled receptors family 1 profile" evidence="12">
    <location>
        <begin position="74"/>
        <end position="240"/>
    </location>
</feature>
<dbReference type="PRINTS" id="PR00237">
    <property type="entry name" value="GPCRRHODOPSN"/>
</dbReference>
<keyword evidence="6 10" id="KW-0297">G-protein coupled receptor</keyword>
<dbReference type="AlphaFoldDB" id="A0A2P2IA43"/>
<dbReference type="PROSITE" id="PS50262">
    <property type="entry name" value="G_PROTEIN_RECEP_F1_2"/>
    <property type="match status" value="1"/>
</dbReference>
<feature type="transmembrane region" description="Helical" evidence="11">
    <location>
        <begin position="90"/>
        <end position="113"/>
    </location>
</feature>
<evidence type="ECO:0000256" key="6">
    <source>
        <dbReference type="ARBA" id="ARBA00023040"/>
    </source>
</evidence>
<keyword evidence="9 10" id="KW-0807">Transducer</keyword>
<dbReference type="PANTHER" id="PTHR24228:SF74">
    <property type="entry name" value="G-PROTEIN COUPLED RECEPTORS FAMILY 1 PROFILE DOMAIN-CONTAINING PROTEIN"/>
    <property type="match status" value="1"/>
</dbReference>
<evidence type="ECO:0000256" key="8">
    <source>
        <dbReference type="ARBA" id="ARBA00023170"/>
    </source>
</evidence>
<dbReference type="Pfam" id="PF00001">
    <property type="entry name" value="7tm_1"/>
    <property type="match status" value="1"/>
</dbReference>
<evidence type="ECO:0000256" key="1">
    <source>
        <dbReference type="ARBA" id="ARBA00004651"/>
    </source>
</evidence>
<accession>A0A2P2IA43</accession>
<name>A0A2P2IA43_9CRUS</name>
<feature type="transmembrane region" description="Helical" evidence="11">
    <location>
        <begin position="60"/>
        <end position="83"/>
    </location>
</feature>
<dbReference type="GO" id="GO:0004930">
    <property type="term" value="F:G protein-coupled receptor activity"/>
    <property type="evidence" value="ECO:0007669"/>
    <property type="project" value="UniProtKB-KW"/>
</dbReference>
<evidence type="ECO:0000256" key="4">
    <source>
        <dbReference type="ARBA" id="ARBA00022692"/>
    </source>
</evidence>
<comment type="subcellular location">
    <subcellularLocation>
        <location evidence="1">Cell membrane</location>
        <topology evidence="1">Multi-pass membrane protein</topology>
    </subcellularLocation>
</comment>
<feature type="transmembrane region" description="Helical" evidence="11">
    <location>
        <begin position="173"/>
        <end position="195"/>
    </location>
</feature>
<keyword evidence="8 10" id="KW-0675">Receptor</keyword>
<feature type="transmembrane region" description="Helical" evidence="11">
    <location>
        <begin position="223"/>
        <end position="240"/>
    </location>
</feature>
<sequence length="281" mass="30920">MNSMAGLIGSLVVSNVSQTQSVGLDTTEPSTLTTYNHSWSDSYNTTSEIANLPRAVTAGIAVVFLSYMLVGVIGNLLTIIALLKCPRVRNVAAAFIISLCIADLLFCVFVLPWEVSRFLFRHWMWGEGLICTLFPLLRYWNIAASLLSIAMITINRYIMIAHYGVYNAIYKPVWIALMIAFCWVFPFTMLLPTLLGQWGRFGLDPRLDTCSIVPVAGERPKEVLFGIGFCVPALVIVVCYSGDRRGACRFTAGSLLLCLAWERVSGIAVANVTSGGSPRWC</sequence>
<keyword evidence="3" id="KW-1003">Cell membrane</keyword>
<dbReference type="InterPro" id="IPR000276">
    <property type="entry name" value="GPCR_Rhodpsn"/>
</dbReference>
<comment type="similarity">
    <text evidence="2 10">Belongs to the G-protein coupled receptor 1 family.</text>
</comment>
<reference evidence="13" key="1">
    <citation type="journal article" date="2018" name="Biosci. Biotechnol. Biochem.">
        <title>Polysaccharide hydrolase of the hadal zone amphipods Hirondellea gigas.</title>
        <authorList>
            <person name="Kobayashi H."/>
            <person name="Nagahama T."/>
            <person name="Arai W."/>
            <person name="Sasagawa Y."/>
            <person name="Umeda M."/>
            <person name="Hayashi T."/>
            <person name="Nikaido I."/>
            <person name="Watanabe H."/>
            <person name="Oguri K."/>
            <person name="Kitazato H."/>
            <person name="Fujioka K."/>
            <person name="Kido Y."/>
            <person name="Takami H."/>
        </authorList>
    </citation>
    <scope>NUCLEOTIDE SEQUENCE</scope>
    <source>
        <tissue evidence="13">Whole body</tissue>
    </source>
</reference>
<dbReference type="Gene3D" id="1.20.1070.10">
    <property type="entry name" value="Rhodopsin 7-helix transmembrane proteins"/>
    <property type="match status" value="1"/>
</dbReference>
<dbReference type="PANTHER" id="PTHR24228">
    <property type="entry name" value="B2 BRADYKININ RECEPTOR/ANGIOTENSIN II RECEPTOR"/>
    <property type="match status" value="1"/>
</dbReference>
<evidence type="ECO:0000256" key="5">
    <source>
        <dbReference type="ARBA" id="ARBA00022989"/>
    </source>
</evidence>